<dbReference type="AlphaFoldDB" id="A8M8W5"/>
<dbReference type="Proteomes" id="UP000001137">
    <property type="component" value="Chromosome"/>
</dbReference>
<accession>A8M8W5</accession>
<dbReference type="KEGG" id="cma:Cmaq_1358"/>
<proteinExistence type="predicted"/>
<evidence type="ECO:0000313" key="1">
    <source>
        <dbReference type="EMBL" id="ABW02184.1"/>
    </source>
</evidence>
<dbReference type="HOGENOM" id="CLU_1521795_0_0_2"/>
<name>A8M8W5_CALMQ</name>
<protein>
    <submittedName>
        <fullName evidence="1">Uncharacterized protein</fullName>
    </submittedName>
</protein>
<keyword evidence="2" id="KW-1185">Reference proteome</keyword>
<gene>
    <name evidence="1" type="ordered locus">Cmaq_1358</name>
</gene>
<dbReference type="STRING" id="397948.Cmaq_1358"/>
<evidence type="ECO:0000313" key="2">
    <source>
        <dbReference type="Proteomes" id="UP000001137"/>
    </source>
</evidence>
<sequence length="176" mass="20103">MLETFITVIVNDDSMAIVNLTFESPINIRCSNGEEYLVALIPQYIGNLINEGECVKAVMIPRGWVGRLHNYIELVSFLIKNNVRLIVSLSELNSINEFLRRRLIIVPHIDDSRFMSEITGFERASFFANASLILSNPPRLSEVFIHLPPPRLRRGFNLIYGAPTIQADLIYMVHYP</sequence>
<reference evidence="1 2" key="1">
    <citation type="submission" date="2007-10" db="EMBL/GenBank/DDBJ databases">
        <title>Complete sequence of Caldivirga maquilingensis IC-167.</title>
        <authorList>
            <consortium name="US DOE Joint Genome Institute"/>
            <person name="Copeland A."/>
            <person name="Lucas S."/>
            <person name="Lapidus A."/>
            <person name="Barry K."/>
            <person name="Glavina del Rio T."/>
            <person name="Dalin E."/>
            <person name="Tice H."/>
            <person name="Pitluck S."/>
            <person name="Saunders E."/>
            <person name="Brettin T."/>
            <person name="Bruce D."/>
            <person name="Detter J.C."/>
            <person name="Han C."/>
            <person name="Schmutz J."/>
            <person name="Larimer F."/>
            <person name="Land M."/>
            <person name="Hauser L."/>
            <person name="Kyrpides N."/>
            <person name="Ivanova N."/>
            <person name="Biddle J.F."/>
            <person name="Zhang Z."/>
            <person name="Fitz-Gibbon S.T."/>
            <person name="Lowe T.M."/>
            <person name="Saltikov C."/>
            <person name="House C.H."/>
            <person name="Richardson P."/>
        </authorList>
    </citation>
    <scope>NUCLEOTIDE SEQUENCE [LARGE SCALE GENOMIC DNA]</scope>
    <source>
        <strain evidence="2">ATCC 700844 / DSM 13496 / JCM 10307 / IC-167</strain>
    </source>
</reference>
<organism evidence="1 2">
    <name type="scientific">Caldivirga maquilingensis (strain ATCC 700844 / DSM 13496 / JCM 10307 / IC-167)</name>
    <dbReference type="NCBI Taxonomy" id="397948"/>
    <lineage>
        <taxon>Archaea</taxon>
        <taxon>Thermoproteota</taxon>
        <taxon>Thermoprotei</taxon>
        <taxon>Thermoproteales</taxon>
        <taxon>Thermoproteaceae</taxon>
        <taxon>Caldivirga</taxon>
    </lineage>
</organism>
<dbReference type="EMBL" id="CP000852">
    <property type="protein sequence ID" value="ABW02184.1"/>
    <property type="molecule type" value="Genomic_DNA"/>
</dbReference>